<proteinExistence type="predicted"/>
<name>A0A0B7BZ64_9EUPU</name>
<protein>
    <submittedName>
        <fullName evidence="2">Uncharacterized protein</fullName>
    </submittedName>
</protein>
<evidence type="ECO:0000256" key="1">
    <source>
        <dbReference type="SAM" id="MobiDB-lite"/>
    </source>
</evidence>
<feature type="non-terminal residue" evidence="2">
    <location>
        <position position="1"/>
    </location>
</feature>
<sequence length="76" mass="8324">PGRFIVSSRDRRNRNSTGGYGTCQPQRSQRQPQDFTGSPAGDANRRKGDRSSLTTSLESERSTTHGRRGPKYPGSG</sequence>
<feature type="region of interest" description="Disordered" evidence="1">
    <location>
        <begin position="1"/>
        <end position="76"/>
    </location>
</feature>
<accession>A0A0B7BZ64</accession>
<feature type="compositionally biased region" description="Polar residues" evidence="1">
    <location>
        <begin position="23"/>
        <end position="36"/>
    </location>
</feature>
<evidence type="ECO:0000313" key="2">
    <source>
        <dbReference type="EMBL" id="CEK98484.1"/>
    </source>
</evidence>
<dbReference type="EMBL" id="HACG01051613">
    <property type="protein sequence ID" value="CEK98484.1"/>
    <property type="molecule type" value="Transcribed_RNA"/>
</dbReference>
<dbReference type="AlphaFoldDB" id="A0A0B7BZ64"/>
<feature type="non-terminal residue" evidence="2">
    <location>
        <position position="76"/>
    </location>
</feature>
<reference evidence="2" key="1">
    <citation type="submission" date="2014-12" db="EMBL/GenBank/DDBJ databases">
        <title>Insight into the proteome of Arion vulgaris.</title>
        <authorList>
            <person name="Aradska J."/>
            <person name="Bulat T."/>
            <person name="Smidak R."/>
            <person name="Sarate P."/>
            <person name="Gangsoo J."/>
            <person name="Sialana F."/>
            <person name="Bilban M."/>
            <person name="Lubec G."/>
        </authorList>
    </citation>
    <scope>NUCLEOTIDE SEQUENCE</scope>
    <source>
        <tissue evidence="2">Skin</tissue>
    </source>
</reference>
<gene>
    <name evidence="2" type="primary">ORF218830</name>
</gene>
<organism evidence="2">
    <name type="scientific">Arion vulgaris</name>
    <dbReference type="NCBI Taxonomy" id="1028688"/>
    <lineage>
        <taxon>Eukaryota</taxon>
        <taxon>Metazoa</taxon>
        <taxon>Spiralia</taxon>
        <taxon>Lophotrochozoa</taxon>
        <taxon>Mollusca</taxon>
        <taxon>Gastropoda</taxon>
        <taxon>Heterobranchia</taxon>
        <taxon>Euthyneura</taxon>
        <taxon>Panpulmonata</taxon>
        <taxon>Eupulmonata</taxon>
        <taxon>Stylommatophora</taxon>
        <taxon>Helicina</taxon>
        <taxon>Arionoidea</taxon>
        <taxon>Arionidae</taxon>
        <taxon>Arion</taxon>
    </lineage>
</organism>